<dbReference type="InterPro" id="IPR043149">
    <property type="entry name" value="TagF_N"/>
</dbReference>
<comment type="subcellular location">
    <subcellularLocation>
        <location evidence="1">Cell membrane</location>
        <topology evidence="1">Peripheral membrane protein</topology>
    </subcellularLocation>
</comment>
<dbReference type="PANTHER" id="PTHR37316">
    <property type="entry name" value="TEICHOIC ACID GLYCEROL-PHOSPHATE PRIMASE"/>
    <property type="match status" value="1"/>
</dbReference>
<evidence type="ECO:0000313" key="8">
    <source>
        <dbReference type="Proteomes" id="UP000320012"/>
    </source>
</evidence>
<dbReference type="GO" id="GO:0019350">
    <property type="term" value="P:teichoic acid biosynthetic process"/>
    <property type="evidence" value="ECO:0007669"/>
    <property type="project" value="UniProtKB-KW"/>
</dbReference>
<dbReference type="GO" id="GO:0047355">
    <property type="term" value="F:CDP-glycerol glycerophosphotransferase activity"/>
    <property type="evidence" value="ECO:0007669"/>
    <property type="project" value="InterPro"/>
</dbReference>
<evidence type="ECO:0000256" key="3">
    <source>
        <dbReference type="ARBA" id="ARBA00022475"/>
    </source>
</evidence>
<dbReference type="Gene3D" id="3.40.50.11820">
    <property type="match status" value="1"/>
</dbReference>
<comment type="similarity">
    <text evidence="2">Belongs to the CDP-glycerol glycerophosphotransferase family.</text>
</comment>
<dbReference type="GO" id="GO:0005886">
    <property type="term" value="C:plasma membrane"/>
    <property type="evidence" value="ECO:0007669"/>
    <property type="project" value="UniProtKB-SubCell"/>
</dbReference>
<dbReference type="Pfam" id="PF04464">
    <property type="entry name" value="Glyphos_transf"/>
    <property type="match status" value="1"/>
</dbReference>
<keyword evidence="5" id="KW-0777">Teichoic acid biosynthesis</keyword>
<accession>A0A9Q8JHG4</accession>
<name>A0A9Q8JHG4_9LACO</name>
<dbReference type="EMBL" id="VNHC01000002">
    <property type="protein sequence ID" value="TVV27225.1"/>
    <property type="molecule type" value="Genomic_DNA"/>
</dbReference>
<comment type="caution">
    <text evidence="7">The sequence shown here is derived from an EMBL/GenBank/DDBJ whole genome shotgun (WGS) entry which is preliminary data.</text>
</comment>
<dbReference type="Gene3D" id="3.40.50.12580">
    <property type="match status" value="1"/>
</dbReference>
<evidence type="ECO:0000256" key="6">
    <source>
        <dbReference type="ARBA" id="ARBA00023136"/>
    </source>
</evidence>
<keyword evidence="4" id="KW-0808">Transferase</keyword>
<evidence type="ECO:0000256" key="1">
    <source>
        <dbReference type="ARBA" id="ARBA00004202"/>
    </source>
</evidence>
<dbReference type="AlphaFoldDB" id="A0A9Q8JHG4"/>
<keyword evidence="6" id="KW-0472">Membrane</keyword>
<keyword evidence="3" id="KW-1003">Cell membrane</keyword>
<reference evidence="7 8" key="1">
    <citation type="submission" date="2019-07" db="EMBL/GenBank/DDBJ databases">
        <title>Genome sequence of Weissella cibaria GK1.</title>
        <authorList>
            <person name="Choi H.-J."/>
        </authorList>
    </citation>
    <scope>NUCLEOTIDE SEQUENCE [LARGE SCALE GENOMIC DNA]</scope>
    <source>
        <strain evidence="7 8">GK1</strain>
    </source>
</reference>
<evidence type="ECO:0000256" key="5">
    <source>
        <dbReference type="ARBA" id="ARBA00022944"/>
    </source>
</evidence>
<dbReference type="InterPro" id="IPR043148">
    <property type="entry name" value="TagF_C"/>
</dbReference>
<dbReference type="SUPFAM" id="SSF53756">
    <property type="entry name" value="UDP-Glycosyltransferase/glycogen phosphorylase"/>
    <property type="match status" value="1"/>
</dbReference>
<evidence type="ECO:0000256" key="2">
    <source>
        <dbReference type="ARBA" id="ARBA00010488"/>
    </source>
</evidence>
<organism evidence="7 8">
    <name type="scientific">Weissella cibaria</name>
    <dbReference type="NCBI Taxonomy" id="137591"/>
    <lineage>
        <taxon>Bacteria</taxon>
        <taxon>Bacillati</taxon>
        <taxon>Bacillota</taxon>
        <taxon>Bacilli</taxon>
        <taxon>Lactobacillales</taxon>
        <taxon>Lactobacillaceae</taxon>
        <taxon>Weissella</taxon>
    </lineage>
</organism>
<dbReference type="Proteomes" id="UP000320012">
    <property type="component" value="Unassembled WGS sequence"/>
</dbReference>
<protein>
    <submittedName>
        <fullName evidence="7">Uncharacterized protein</fullName>
    </submittedName>
</protein>
<dbReference type="PANTHER" id="PTHR37316:SF3">
    <property type="entry name" value="TEICHOIC ACID GLYCEROL-PHOSPHATE TRANSFERASE"/>
    <property type="match status" value="1"/>
</dbReference>
<dbReference type="InterPro" id="IPR007554">
    <property type="entry name" value="Glycerophosphate_synth"/>
</dbReference>
<evidence type="ECO:0000313" key="7">
    <source>
        <dbReference type="EMBL" id="TVV27225.1"/>
    </source>
</evidence>
<evidence type="ECO:0000256" key="4">
    <source>
        <dbReference type="ARBA" id="ARBA00022679"/>
    </source>
</evidence>
<sequence length="540" mass="62980">MVERTYVYSNQSWGRVDGRNKVIEHRCYIVNVKHVLKIQWEHILRYIYIKNWGRISDKTRVYLFESRDGASFTDSPRYIFNELMARTDQTQSVFIWIYSRHSDLNNLKTTLPLIDDRVMFVMRDTIEYARALAKSNYLINNSTFPFWFIKHKNQKYINTWHGTPLKLMGFDLPDPRLNKNVLRNFLMADAIISPNQHMTNVLNYSYKLSNVYKGVISEIGLPRLDFTAGFETILSKQFNRSGLQFDKNKKTILYSPTYRGSDPDKSKDDIDKLVKDFEEMVGELQNEYNLLLKVHPFIYRQVQENISKVHLVPDYVDINDLLNITDVLITDYSSVFFDFIHTGNPILFYVWDESDYKSERGLYFESTELPGRIVTNIDCLITTIKDNKTEVIESSLMNSMIVHDDGFASRRAVDLMSSLSNSYVENVSAQKKVLIVIGRKKLSWNEGEKIKKISEVADVTILADDSIEVQDELKGYRILFVFGQPVKTSFEQLTGSLEGENREYQRILGMVDWDKIIVLDNQFASRLAFKKLGINFSSEF</sequence>
<proteinExistence type="inferred from homology"/>
<gene>
    <name evidence="7" type="ORF">FO435_04715</name>
</gene>
<dbReference type="InterPro" id="IPR051612">
    <property type="entry name" value="Teichoic_Acid_Biosynth"/>
</dbReference>